<protein>
    <submittedName>
        <fullName evidence="7">Rod shape-determining protein</fullName>
    </submittedName>
</protein>
<evidence type="ECO:0000313" key="7">
    <source>
        <dbReference type="EMBL" id="MCC2147904.1"/>
    </source>
</evidence>
<evidence type="ECO:0000313" key="8">
    <source>
        <dbReference type="Proteomes" id="UP001299235"/>
    </source>
</evidence>
<evidence type="ECO:0000256" key="6">
    <source>
        <dbReference type="ARBA" id="ARBA00023458"/>
    </source>
</evidence>
<comment type="caution">
    <text evidence="7">The sequence shown here is derived from an EMBL/GenBank/DDBJ whole genome shotgun (WGS) entry which is preliminary data.</text>
</comment>
<keyword evidence="5" id="KW-0133">Cell shape</keyword>
<dbReference type="SUPFAM" id="SSF53067">
    <property type="entry name" value="Actin-like ATPase domain"/>
    <property type="match status" value="2"/>
</dbReference>
<dbReference type="RefSeq" id="WP_147631479.1">
    <property type="nucleotide sequence ID" value="NZ_JAJEQE010000002.1"/>
</dbReference>
<dbReference type="InterPro" id="IPR056546">
    <property type="entry name" value="MreB_MamK-like"/>
</dbReference>
<accession>A0ABS8EUM0</accession>
<sequence>MLFRKKCGIDLGSDTIKIADKKNKKVVCEKNMIAVRDKTYVIAVGQRAYEMYEKTPLCVTADSPMVDGAIADGGNLGFILARLLKRFSSVFTKRPDILVTVPMELSEIEMRAFYKVLTGLKVRRIALVEKGVADAVGIGMPVLAQTGSMVVNIGASTTGISVISDGKVIIGRQYPYGGNAMDQAVITMVRREHNLAIGKKTAEKLRVAMGYLMNGEAKSSEVYGIHTISGVPSSARIPSEDISKAITDTADAIADAVKMTLQRTPPQLLENIQQNGIYLAGGVSLTPNIASYIQEKVTFPVYNVPDPVYNTMNGLVEIMNDKELKKLTFSLKDYVGNLI</sequence>
<dbReference type="InterPro" id="IPR004753">
    <property type="entry name" value="MreB"/>
</dbReference>
<evidence type="ECO:0000256" key="3">
    <source>
        <dbReference type="ARBA" id="ARBA00022741"/>
    </source>
</evidence>
<dbReference type="PANTHER" id="PTHR42749">
    <property type="entry name" value="CELL SHAPE-DETERMINING PROTEIN MREB"/>
    <property type="match status" value="1"/>
</dbReference>
<comment type="subcellular location">
    <subcellularLocation>
        <location evidence="1">Cytoplasm</location>
    </subcellularLocation>
</comment>
<dbReference type="Pfam" id="PF06723">
    <property type="entry name" value="MreB_Mbl"/>
    <property type="match status" value="1"/>
</dbReference>
<keyword evidence="3" id="KW-0547">Nucleotide-binding</keyword>
<dbReference type="Gene3D" id="3.30.420.40">
    <property type="match status" value="2"/>
</dbReference>
<proteinExistence type="inferred from homology"/>
<keyword evidence="2" id="KW-0963">Cytoplasm</keyword>
<keyword evidence="4" id="KW-0067">ATP-binding</keyword>
<evidence type="ECO:0000256" key="5">
    <source>
        <dbReference type="ARBA" id="ARBA00022960"/>
    </source>
</evidence>
<gene>
    <name evidence="7" type="ORF">LKD42_01330</name>
</gene>
<evidence type="ECO:0000256" key="2">
    <source>
        <dbReference type="ARBA" id="ARBA00022490"/>
    </source>
</evidence>
<dbReference type="Proteomes" id="UP001299235">
    <property type="component" value="Unassembled WGS sequence"/>
</dbReference>
<dbReference type="InterPro" id="IPR043129">
    <property type="entry name" value="ATPase_NBD"/>
</dbReference>
<dbReference type="PANTHER" id="PTHR42749:SF1">
    <property type="entry name" value="CELL SHAPE-DETERMINING PROTEIN MREB"/>
    <property type="match status" value="1"/>
</dbReference>
<keyword evidence="8" id="KW-1185">Reference proteome</keyword>
<dbReference type="PRINTS" id="PR01652">
    <property type="entry name" value="SHAPEPROTEIN"/>
</dbReference>
<organism evidence="7 8">
    <name type="scientific">Hominisplanchenecus faecis</name>
    <dbReference type="NCBI Taxonomy" id="2885351"/>
    <lineage>
        <taxon>Bacteria</taxon>
        <taxon>Bacillati</taxon>
        <taxon>Bacillota</taxon>
        <taxon>Clostridia</taxon>
        <taxon>Lachnospirales</taxon>
        <taxon>Lachnospiraceae</taxon>
        <taxon>Hominisplanchenecus</taxon>
    </lineage>
</organism>
<name>A0ABS8EUM0_9FIRM</name>
<comment type="similarity">
    <text evidence="6">Belongs to the FtsA/MreB family.</text>
</comment>
<reference evidence="7 8" key="1">
    <citation type="submission" date="2021-10" db="EMBL/GenBank/DDBJ databases">
        <title>Anaerobic single-cell dispensing facilitates the cultivation of human gut bacteria.</title>
        <authorList>
            <person name="Afrizal A."/>
        </authorList>
    </citation>
    <scope>NUCLEOTIDE SEQUENCE [LARGE SCALE GENOMIC DNA]</scope>
    <source>
        <strain evidence="7 8">CLA-AA-H246</strain>
    </source>
</reference>
<evidence type="ECO:0000256" key="4">
    <source>
        <dbReference type="ARBA" id="ARBA00022840"/>
    </source>
</evidence>
<dbReference type="EMBL" id="JAJEQE010000002">
    <property type="protein sequence ID" value="MCC2147904.1"/>
    <property type="molecule type" value="Genomic_DNA"/>
</dbReference>
<evidence type="ECO:0000256" key="1">
    <source>
        <dbReference type="ARBA" id="ARBA00004496"/>
    </source>
</evidence>